<evidence type="ECO:0000313" key="2">
    <source>
        <dbReference type="EMBL" id="MBB3098615.1"/>
    </source>
</evidence>
<keyword evidence="1" id="KW-0812">Transmembrane</keyword>
<dbReference type="AlphaFoldDB" id="A0A7W5AM53"/>
<dbReference type="EMBL" id="JACHXF010000015">
    <property type="protein sequence ID" value="MBB3098615.1"/>
    <property type="molecule type" value="Genomic_DNA"/>
</dbReference>
<protein>
    <submittedName>
        <fullName evidence="2">Uncharacterized protein</fullName>
    </submittedName>
</protein>
<name>A0A7W5AM53_9ACTN</name>
<feature type="transmembrane region" description="Helical" evidence="1">
    <location>
        <begin position="6"/>
        <end position="36"/>
    </location>
</feature>
<proteinExistence type="predicted"/>
<keyword evidence="1" id="KW-1133">Transmembrane helix</keyword>
<evidence type="ECO:0000256" key="1">
    <source>
        <dbReference type="SAM" id="Phobius"/>
    </source>
</evidence>
<dbReference type="Proteomes" id="UP000590749">
    <property type="component" value="Unassembled WGS sequence"/>
</dbReference>
<reference evidence="2 3" key="1">
    <citation type="submission" date="2020-08" db="EMBL/GenBank/DDBJ databases">
        <title>Genomic Encyclopedia of Type Strains, Phase III (KMG-III): the genomes of soil and plant-associated and newly described type strains.</title>
        <authorList>
            <person name="Whitman W."/>
        </authorList>
    </citation>
    <scope>NUCLEOTIDE SEQUENCE [LARGE SCALE GENOMIC DNA]</scope>
    <source>
        <strain evidence="2 3">CECT 3287</strain>
    </source>
</reference>
<sequence length="78" mass="8532">MIEYAVPAAVAAVVILVVLTEIAAAVLPIVIVLLFVPPHERESLARLLAACDSSRRLRLWPALRAAVRARRSEPKRVP</sequence>
<accession>A0A7W5AM53</accession>
<comment type="caution">
    <text evidence="2">The sequence shown here is derived from an EMBL/GenBank/DDBJ whole genome shotgun (WGS) entry which is preliminary data.</text>
</comment>
<gene>
    <name evidence="2" type="ORF">FHR83_006314</name>
</gene>
<keyword evidence="1" id="KW-0472">Membrane</keyword>
<evidence type="ECO:0000313" key="3">
    <source>
        <dbReference type="Proteomes" id="UP000590749"/>
    </source>
</evidence>
<dbReference type="RefSeq" id="WP_183224686.1">
    <property type="nucleotide sequence ID" value="NZ_BMPW01000017.1"/>
</dbReference>
<organism evidence="2 3">
    <name type="scientific">Actinoplanes campanulatus</name>
    <dbReference type="NCBI Taxonomy" id="113559"/>
    <lineage>
        <taxon>Bacteria</taxon>
        <taxon>Bacillati</taxon>
        <taxon>Actinomycetota</taxon>
        <taxon>Actinomycetes</taxon>
        <taxon>Micromonosporales</taxon>
        <taxon>Micromonosporaceae</taxon>
        <taxon>Actinoplanes</taxon>
    </lineage>
</organism>
<keyword evidence="3" id="KW-1185">Reference proteome</keyword>